<dbReference type="EMBL" id="FMAI01000014">
    <property type="protein sequence ID" value="SCB50244.1"/>
    <property type="molecule type" value="Genomic_DNA"/>
</dbReference>
<reference evidence="5" key="1">
    <citation type="submission" date="2016-08" db="EMBL/GenBank/DDBJ databases">
        <authorList>
            <person name="Varghese N."/>
            <person name="Submissions Spin"/>
        </authorList>
    </citation>
    <scope>NUCLEOTIDE SEQUENCE [LARGE SCALE GENOMIC DNA]</scope>
    <source>
        <strain evidence="5">ERR11</strain>
    </source>
</reference>
<proteinExistence type="predicted"/>
<keyword evidence="2" id="KW-0812">Transmembrane</keyword>
<organism evidence="4 5">
    <name type="scientific">Bradyrhizobium shewense</name>
    <dbReference type="NCBI Taxonomy" id="1761772"/>
    <lineage>
        <taxon>Bacteria</taxon>
        <taxon>Pseudomonadati</taxon>
        <taxon>Pseudomonadota</taxon>
        <taxon>Alphaproteobacteria</taxon>
        <taxon>Hyphomicrobiales</taxon>
        <taxon>Nitrobacteraceae</taxon>
        <taxon>Bradyrhizobium</taxon>
    </lineage>
</organism>
<evidence type="ECO:0000256" key="1">
    <source>
        <dbReference type="SAM" id="MobiDB-lite"/>
    </source>
</evidence>
<evidence type="ECO:0000313" key="5">
    <source>
        <dbReference type="Proteomes" id="UP000199184"/>
    </source>
</evidence>
<keyword evidence="3" id="KW-0732">Signal</keyword>
<sequence length="238" mass="25261">MSGQLRLYFASLVFVGGFSAAPASSNPVADFFNTATSQPTVTSPPQAECMTRPGTSTSGGQHWVYRMDGRRKCWFLAEGIATVKKPIRARVAKDRSASLDENGTTQTRRSAVVDARAELLRSAPPERSQAPVPEMQVADAASDLGTGPTLMSAAPIVDLPSNQLTPEHSVPGQVDAGQFLAAAPADPPQDMPLGARTAVAHGEARSWTAWFGVLLMTLGGLSLLSSSRTLRHAVRLRH</sequence>
<keyword evidence="2" id="KW-1133">Transmembrane helix</keyword>
<feature type="signal peptide" evidence="3">
    <location>
        <begin position="1"/>
        <end position="25"/>
    </location>
</feature>
<dbReference type="AlphaFoldDB" id="A0A1C3XE38"/>
<feature type="region of interest" description="Disordered" evidence="1">
    <location>
        <begin position="38"/>
        <end position="61"/>
    </location>
</feature>
<keyword evidence="2" id="KW-0472">Membrane</keyword>
<name>A0A1C3XE38_9BRAD</name>
<evidence type="ECO:0000256" key="3">
    <source>
        <dbReference type="SAM" id="SignalP"/>
    </source>
</evidence>
<evidence type="ECO:0000256" key="2">
    <source>
        <dbReference type="SAM" id="Phobius"/>
    </source>
</evidence>
<gene>
    <name evidence="4" type="ORF">GA0061098_1014116</name>
</gene>
<feature type="transmembrane region" description="Helical" evidence="2">
    <location>
        <begin position="207"/>
        <end position="225"/>
    </location>
</feature>
<evidence type="ECO:0000313" key="4">
    <source>
        <dbReference type="EMBL" id="SCB50244.1"/>
    </source>
</evidence>
<dbReference type="Proteomes" id="UP000199184">
    <property type="component" value="Unassembled WGS sequence"/>
</dbReference>
<feature type="chain" id="PRO_5008686488" evidence="3">
    <location>
        <begin position="26"/>
        <end position="238"/>
    </location>
</feature>
<accession>A0A1C3XE38</accession>
<protein>
    <submittedName>
        <fullName evidence="4">Uncharacterized protein</fullName>
    </submittedName>
</protein>
<keyword evidence="5" id="KW-1185">Reference proteome</keyword>
<dbReference type="RefSeq" id="WP_091963174.1">
    <property type="nucleotide sequence ID" value="NZ_FMAI01000014.1"/>
</dbReference>